<dbReference type="EMBL" id="FR799567">
    <property type="protein sequence ID" value="CBZ24893.1"/>
    <property type="molecule type" value="Genomic_DNA"/>
</dbReference>
<sequence length="678" mass="73996">MLTLVITGRASKELKVQVRTVLVDDAQLFSATAASEDESGSVFVLRIDAEDSAVMEPLYQGYHYRFVWSAQSSMAELVSAVRHLLDSMASAQAHKDKRIGGSFISTRGASEASNFLDVVRDGLASDGGLYILKQIPTMPGSQIYYFCKQRNLPYVEAAAMILEQLVDASITPSTLYPLILQAYDPSRWSDKDDICPVTPLLMGVETTPTREGGADAVDGHIPSASFNAPERWAANMSVVELFHGPTAAFKDFALQLFPRYFGTATVTQAKYKYVILAATSGDTGVAAISGFVNAGGHSQVMVLYPMHGVSPVQRTQMLSFDNGTQVRAYAVDSNFDFCQRTVKELFSNAALRDELAVAEPTAVRLSSANSINWGRLIPQVVYYFWAYRHHVQHPPAGWAFGDPIDVVVPCGNFGNILSGYIAKIMGLPVRKLVVASNQNDVLYDFVKTGTYDMRNRALAVTSSPSIDILKASNVERFLYLLSNGDTDLVERLMHELDTVGVFTLPDGVRAEMQSVFTAGRCSEEDCAATIKRIFELSSGSRLLDPHTAVAVFVAQQFREEELLNRDLTNPTSSNTDTDMPPLVIASTAHWAKFPAPVLHSLRGEGAQLGEPAPSVAAAIQEVRALYAEIKKAALKQQVHPALSHALDVAEEMAKEVRAVGADVAAIEEELRDFAKCYK</sequence>
<dbReference type="OMA" id="NFERYLY"/>
<dbReference type="KEGG" id="lmi:LMXM_14_0350"/>
<gene>
    <name evidence="6" type="ORF">LMXM_14_0350</name>
</gene>
<dbReference type="OrthoDB" id="5203861at2759"/>
<dbReference type="Proteomes" id="UP000007259">
    <property type="component" value="Chromosome 14"/>
</dbReference>
<comment type="similarity">
    <text evidence="2">Belongs to the threonine synthase family.</text>
</comment>
<evidence type="ECO:0000256" key="2">
    <source>
        <dbReference type="ARBA" id="ARBA00005517"/>
    </source>
</evidence>
<proteinExistence type="inferred from homology"/>
<dbReference type="Pfam" id="PF14821">
    <property type="entry name" value="Thr_synth_N"/>
    <property type="match status" value="1"/>
</dbReference>
<dbReference type="RefSeq" id="XP_003873405.1">
    <property type="nucleotide sequence ID" value="XM_003873356.1"/>
</dbReference>
<organism evidence="6 7">
    <name type="scientific">Leishmania mexicana (strain MHOM/GT/2001/U1103)</name>
    <dbReference type="NCBI Taxonomy" id="929439"/>
    <lineage>
        <taxon>Eukaryota</taxon>
        <taxon>Discoba</taxon>
        <taxon>Euglenozoa</taxon>
        <taxon>Kinetoplastea</taxon>
        <taxon>Metakinetoplastina</taxon>
        <taxon>Trypanosomatida</taxon>
        <taxon>Trypanosomatidae</taxon>
        <taxon>Leishmaniinae</taxon>
        <taxon>Leishmania</taxon>
    </lineage>
</organism>
<dbReference type="Gene3D" id="3.90.1380.10">
    <property type="entry name" value="Threonine synthase, N-terminal domain"/>
    <property type="match status" value="1"/>
</dbReference>
<dbReference type="FunFam" id="3.40.50.1100:FF:000075">
    <property type="entry name" value="Threonine synthase ThrC"/>
    <property type="match status" value="1"/>
</dbReference>
<dbReference type="AlphaFoldDB" id="E9APM8"/>
<comment type="cofactor">
    <cofactor evidence="1 4">
        <name>pyridoxal 5'-phosphate</name>
        <dbReference type="ChEBI" id="CHEBI:597326"/>
    </cofactor>
</comment>
<evidence type="ECO:0000256" key="4">
    <source>
        <dbReference type="PIRSR" id="PIRSR604450-51"/>
    </source>
</evidence>
<protein>
    <submittedName>
        <fullName evidence="6">Threonine synthase</fullName>
        <ecNumber evidence="6">4.2.3.1</ecNumber>
    </submittedName>
</protein>
<keyword evidence="3 4" id="KW-0663">Pyridoxal phosphate</keyword>
<dbReference type="GeneID" id="13449491"/>
<evidence type="ECO:0000256" key="3">
    <source>
        <dbReference type="ARBA" id="ARBA00022898"/>
    </source>
</evidence>
<evidence type="ECO:0000313" key="7">
    <source>
        <dbReference type="Proteomes" id="UP000007259"/>
    </source>
</evidence>
<feature type="modified residue" description="N6-(pyridoxal phosphate)lysine" evidence="4">
    <location>
        <position position="250"/>
    </location>
</feature>
<dbReference type="InterPro" id="IPR029144">
    <property type="entry name" value="Thr_synth_N"/>
</dbReference>
<name>E9APM8_LEIMU</name>
<feature type="domain" description="Threonine synthase N-terminal" evidence="5">
    <location>
        <begin position="103"/>
        <end position="183"/>
    </location>
</feature>
<dbReference type="SUPFAM" id="SSF53686">
    <property type="entry name" value="Tryptophan synthase beta subunit-like PLP-dependent enzymes"/>
    <property type="match status" value="1"/>
</dbReference>
<dbReference type="PANTHER" id="PTHR43515">
    <property type="entry name" value="THREONINE SYNTHASE-LIKE 1"/>
    <property type="match status" value="1"/>
</dbReference>
<dbReference type="PhylomeDB" id="E9APM8"/>
<dbReference type="Gene3D" id="3.40.50.1100">
    <property type="match status" value="2"/>
</dbReference>
<reference evidence="6 7" key="1">
    <citation type="journal article" date="2011" name="Genome Res.">
        <title>Chromosome and gene copy number variation allow major structural change between species and strains of Leishmania.</title>
        <authorList>
            <person name="Rogers M.B."/>
            <person name="Hilley J.D."/>
            <person name="Dickens N.J."/>
            <person name="Wilkes J."/>
            <person name="Bates P.A."/>
            <person name="Depledge D.P."/>
            <person name="Harris D."/>
            <person name="Her Y."/>
            <person name="Herzyk P."/>
            <person name="Imamura H."/>
            <person name="Otto T.D."/>
            <person name="Sanders M."/>
            <person name="Seeger K."/>
            <person name="Dujardin J.C."/>
            <person name="Berriman M."/>
            <person name="Smith D.F."/>
            <person name="Hertz-Fowler C."/>
            <person name="Mottram J.C."/>
        </authorList>
    </citation>
    <scope>NUCLEOTIDE SEQUENCE [LARGE SCALE GENOMIC DNA]</scope>
    <source>
        <strain evidence="6 7">MHOM/GT/2001/U1103</strain>
    </source>
</reference>
<dbReference type="NCBIfam" id="TIGR00260">
    <property type="entry name" value="thrC"/>
    <property type="match status" value="1"/>
</dbReference>
<evidence type="ECO:0000259" key="5">
    <source>
        <dbReference type="Pfam" id="PF14821"/>
    </source>
</evidence>
<dbReference type="InterPro" id="IPR036052">
    <property type="entry name" value="TrpB-like_PALP_sf"/>
</dbReference>
<dbReference type="VEuPathDB" id="TriTrypDB:LmxM.14.0350"/>
<dbReference type="GO" id="GO:0004795">
    <property type="term" value="F:threonine synthase activity"/>
    <property type="evidence" value="ECO:0007669"/>
    <property type="project" value="UniProtKB-EC"/>
</dbReference>
<dbReference type="GO" id="GO:0005737">
    <property type="term" value="C:cytoplasm"/>
    <property type="evidence" value="ECO:0007669"/>
    <property type="project" value="TreeGrafter"/>
</dbReference>
<evidence type="ECO:0000313" key="6">
    <source>
        <dbReference type="EMBL" id="CBZ24893.1"/>
    </source>
</evidence>
<dbReference type="FunFam" id="3.90.1380.10:FF:000005">
    <property type="entry name" value="Putative threonine synthase"/>
    <property type="match status" value="1"/>
</dbReference>
<keyword evidence="6" id="KW-0456">Lyase</keyword>
<dbReference type="InterPro" id="IPR004450">
    <property type="entry name" value="Thr_synthase-like"/>
</dbReference>
<evidence type="ECO:0000256" key="1">
    <source>
        <dbReference type="ARBA" id="ARBA00001933"/>
    </source>
</evidence>
<accession>E9APM8</accession>
<dbReference type="InterPro" id="IPR037158">
    <property type="entry name" value="Thr_synth_N_sf"/>
</dbReference>
<dbReference type="PANTHER" id="PTHR43515:SF1">
    <property type="entry name" value="THREONINE SYNTHASE-LIKE 1"/>
    <property type="match status" value="1"/>
</dbReference>
<dbReference type="EC" id="4.2.3.1" evidence="6"/>
<keyword evidence="7" id="KW-1185">Reference proteome</keyword>